<reference evidence="1 2" key="1">
    <citation type="submission" date="2019-10" db="EMBL/GenBank/DDBJ databases">
        <authorList>
            <person name="Karimi E."/>
        </authorList>
    </citation>
    <scope>NUCLEOTIDE SEQUENCE [LARGE SCALE GENOMIC DNA]</scope>
    <source>
        <strain evidence="1">Aeromonas sp. 8C</strain>
    </source>
</reference>
<evidence type="ECO:0000313" key="1">
    <source>
        <dbReference type="EMBL" id="VXA88882.1"/>
    </source>
</evidence>
<dbReference type="AlphaFoldDB" id="A0A653LDG4"/>
<dbReference type="Proteomes" id="UP000439123">
    <property type="component" value="Unassembled WGS sequence"/>
</dbReference>
<dbReference type="EMBL" id="CABWLC010000020">
    <property type="protein sequence ID" value="VXA88882.1"/>
    <property type="molecule type" value="Genomic_DNA"/>
</dbReference>
<sequence>MAETAQLGLCHRPAGAGALLVVAQERLGGASHLPAAGLRPALAETGEAAAPHAGTLECKRGLIGLLLFDLASVGIDDEMHLLILAIEGFDLEFVPFQLHFPNVVIPLRQQEFDQPGHVETVLGRPACGTQQAKDQQETARDHIHSGFMAGRL</sequence>
<proteinExistence type="predicted"/>
<protein>
    <submittedName>
        <fullName evidence="1">Uncharacterized protein</fullName>
    </submittedName>
</protein>
<organism evidence="1 2">
    <name type="scientific">Aeromonas veronii</name>
    <dbReference type="NCBI Taxonomy" id="654"/>
    <lineage>
        <taxon>Bacteria</taxon>
        <taxon>Pseudomonadati</taxon>
        <taxon>Pseudomonadota</taxon>
        <taxon>Gammaproteobacteria</taxon>
        <taxon>Aeromonadales</taxon>
        <taxon>Aeromonadaceae</taxon>
        <taxon>Aeromonas</taxon>
    </lineage>
</organism>
<name>A0A653LDG4_AERVE</name>
<evidence type="ECO:0000313" key="2">
    <source>
        <dbReference type="Proteomes" id="UP000439123"/>
    </source>
</evidence>
<gene>
    <name evidence="1" type="ORF">AERO8C_70510</name>
</gene>
<accession>A0A653LDG4</accession>